<protein>
    <submittedName>
        <fullName evidence="5">Mandelate racemase/muconate lactonizing enzyme family protein</fullName>
    </submittedName>
</protein>
<accession>A0A9X2X8D5</accession>
<organism evidence="5 6">
    <name type="scientific">Chelativorans petroleitrophicus</name>
    <dbReference type="NCBI Taxonomy" id="2975484"/>
    <lineage>
        <taxon>Bacteria</taxon>
        <taxon>Pseudomonadati</taxon>
        <taxon>Pseudomonadota</taxon>
        <taxon>Alphaproteobacteria</taxon>
        <taxon>Hyphomicrobiales</taxon>
        <taxon>Phyllobacteriaceae</taxon>
        <taxon>Chelativorans</taxon>
    </lineage>
</organism>
<dbReference type="RefSeq" id="WP_261515107.1">
    <property type="nucleotide sequence ID" value="NZ_JAODNV010000008.1"/>
</dbReference>
<evidence type="ECO:0000256" key="3">
    <source>
        <dbReference type="ARBA" id="ARBA00022842"/>
    </source>
</evidence>
<dbReference type="InterPro" id="IPR018110">
    <property type="entry name" value="Mandel_Rmase/mucon_lact_enz_CS"/>
</dbReference>
<feature type="domain" description="Mandelate racemase/muconate lactonizing enzyme C-terminal" evidence="4">
    <location>
        <begin position="145"/>
        <end position="241"/>
    </location>
</feature>
<dbReference type="GO" id="GO:0000287">
    <property type="term" value="F:magnesium ion binding"/>
    <property type="evidence" value="ECO:0007669"/>
    <property type="project" value="UniProtKB-ARBA"/>
</dbReference>
<keyword evidence="2" id="KW-0479">Metal-binding</keyword>
<dbReference type="Gene3D" id="3.20.20.120">
    <property type="entry name" value="Enolase-like C-terminal domain"/>
    <property type="match status" value="1"/>
</dbReference>
<dbReference type="SUPFAM" id="SSF51604">
    <property type="entry name" value="Enolase C-terminal domain-like"/>
    <property type="match status" value="1"/>
</dbReference>
<gene>
    <name evidence="5" type="ORF">NYR54_08065</name>
</gene>
<keyword evidence="6" id="KW-1185">Reference proteome</keyword>
<dbReference type="GO" id="GO:0016836">
    <property type="term" value="F:hydro-lyase activity"/>
    <property type="evidence" value="ECO:0007669"/>
    <property type="project" value="TreeGrafter"/>
</dbReference>
<sequence length="364" mass="39487">MKISDIEIRCFRIPLREPLVSAKFRLTHRELVTVRVETDEGVSGLGWSTTPAVGAAAASRLARDHMVPLLLGQDPRHNEALWTRLWEACHYAGPGGITTLAISAIDIALWDLRGRLAGEPLYRLLGASRERIGVYASGINLHLDEAGLLKQIEGELAAGYEAFKIKLGRPAEEDLARCRAVRKLIGPNRELMLDANQKWGSGEAVQRCAMLAEVNPLFIEEPLLSDDVAGHARLCASSPVPVAVGEQLCNKFEFWNYVREGAADVLQPCVWKVGGITEWMKVAVLAQCANLPISPHGAMELSVHLACAIPNSGKIENIMGVSLFELGAVPEPLPIVNGCLEPPQTPGHGIEIDVDSLSAHEVAF</sequence>
<dbReference type="InterPro" id="IPR029017">
    <property type="entry name" value="Enolase-like_N"/>
</dbReference>
<comment type="caution">
    <text evidence="5">The sequence shown here is derived from an EMBL/GenBank/DDBJ whole genome shotgun (WGS) entry which is preliminary data.</text>
</comment>
<dbReference type="InterPro" id="IPR013341">
    <property type="entry name" value="Mandelate_racemase_N_dom"/>
</dbReference>
<dbReference type="InterPro" id="IPR029065">
    <property type="entry name" value="Enolase_C-like"/>
</dbReference>
<dbReference type="Pfam" id="PF02746">
    <property type="entry name" value="MR_MLE_N"/>
    <property type="match status" value="1"/>
</dbReference>
<dbReference type="GO" id="GO:0016052">
    <property type="term" value="P:carbohydrate catabolic process"/>
    <property type="evidence" value="ECO:0007669"/>
    <property type="project" value="TreeGrafter"/>
</dbReference>
<evidence type="ECO:0000259" key="4">
    <source>
        <dbReference type="SMART" id="SM00922"/>
    </source>
</evidence>
<dbReference type="EMBL" id="JAODNV010000008">
    <property type="protein sequence ID" value="MCT8990249.1"/>
    <property type="molecule type" value="Genomic_DNA"/>
</dbReference>
<dbReference type="InterPro" id="IPR046945">
    <property type="entry name" value="RHMD-like"/>
</dbReference>
<name>A0A9X2X8D5_9HYPH</name>
<dbReference type="PANTHER" id="PTHR13794">
    <property type="entry name" value="ENOLASE SUPERFAMILY, MANDELATE RACEMASE"/>
    <property type="match status" value="1"/>
</dbReference>
<evidence type="ECO:0000256" key="2">
    <source>
        <dbReference type="ARBA" id="ARBA00022723"/>
    </source>
</evidence>
<evidence type="ECO:0000313" key="5">
    <source>
        <dbReference type="EMBL" id="MCT8990249.1"/>
    </source>
</evidence>
<dbReference type="InterPro" id="IPR013342">
    <property type="entry name" value="Mandelate_racemase_C"/>
</dbReference>
<dbReference type="Proteomes" id="UP001149009">
    <property type="component" value="Unassembled WGS sequence"/>
</dbReference>
<dbReference type="PANTHER" id="PTHR13794:SF58">
    <property type="entry name" value="MITOCHONDRIAL ENOLASE SUPERFAMILY MEMBER 1"/>
    <property type="match status" value="1"/>
</dbReference>
<evidence type="ECO:0000256" key="1">
    <source>
        <dbReference type="ARBA" id="ARBA00001946"/>
    </source>
</evidence>
<dbReference type="SFLD" id="SFLDS00001">
    <property type="entry name" value="Enolase"/>
    <property type="match status" value="1"/>
</dbReference>
<comment type="cofactor">
    <cofactor evidence="1">
        <name>Mg(2+)</name>
        <dbReference type="ChEBI" id="CHEBI:18420"/>
    </cofactor>
</comment>
<keyword evidence="3" id="KW-0460">Magnesium</keyword>
<dbReference type="SMART" id="SM00922">
    <property type="entry name" value="MR_MLE"/>
    <property type="match status" value="1"/>
</dbReference>
<dbReference type="PROSITE" id="PS00908">
    <property type="entry name" value="MR_MLE_1"/>
    <property type="match status" value="1"/>
</dbReference>
<dbReference type="Pfam" id="PF13378">
    <property type="entry name" value="MR_MLE_C"/>
    <property type="match status" value="1"/>
</dbReference>
<dbReference type="InterPro" id="IPR036849">
    <property type="entry name" value="Enolase-like_C_sf"/>
</dbReference>
<dbReference type="Gene3D" id="3.30.390.10">
    <property type="entry name" value="Enolase-like, N-terminal domain"/>
    <property type="match status" value="1"/>
</dbReference>
<evidence type="ECO:0000313" key="6">
    <source>
        <dbReference type="Proteomes" id="UP001149009"/>
    </source>
</evidence>
<proteinExistence type="predicted"/>
<dbReference type="CDD" id="cd03316">
    <property type="entry name" value="MR_like"/>
    <property type="match status" value="1"/>
</dbReference>
<dbReference type="GO" id="GO:0009063">
    <property type="term" value="P:amino acid catabolic process"/>
    <property type="evidence" value="ECO:0007669"/>
    <property type="project" value="InterPro"/>
</dbReference>
<reference evidence="5" key="1">
    <citation type="submission" date="2022-08" db="EMBL/GenBank/DDBJ databases">
        <title>Chelativorans sichuanense sp. nov., a paraffin oil-degrading bacterium isolated from a mixture of oil-based drill cuttings and paddy soil.</title>
        <authorList>
            <person name="Yu J."/>
            <person name="Liu H."/>
            <person name="Chen Q."/>
        </authorList>
    </citation>
    <scope>NUCLEOTIDE SEQUENCE</scope>
    <source>
        <strain evidence="5">SCAU 2101</strain>
    </source>
</reference>
<dbReference type="SUPFAM" id="SSF54826">
    <property type="entry name" value="Enolase N-terminal domain-like"/>
    <property type="match status" value="1"/>
</dbReference>
<dbReference type="PROSITE" id="PS00909">
    <property type="entry name" value="MR_MLE_2"/>
    <property type="match status" value="1"/>
</dbReference>
<dbReference type="AlphaFoldDB" id="A0A9X2X8D5"/>